<reference evidence="2" key="1">
    <citation type="submission" date="2010-07" db="EMBL/GenBank/DDBJ databases">
        <authorList>
            <person name="Muzny D."/>
            <person name="Qin X."/>
            <person name="Buhay C."/>
            <person name="Dugan-Rocha S."/>
            <person name="Ding Y."/>
            <person name="Chen G."/>
            <person name="Hawes A."/>
            <person name="Holder M."/>
            <person name="Jhangiani S."/>
            <person name="Johnson A."/>
            <person name="Khan Z."/>
            <person name="Li Z."/>
            <person name="Liu W."/>
            <person name="Liu X."/>
            <person name="Perez L."/>
            <person name="Shen H."/>
            <person name="Wang Q."/>
            <person name="Watt J."/>
            <person name="Xi L."/>
            <person name="Xin Y."/>
            <person name="Zhou J."/>
            <person name="Deng J."/>
            <person name="Jiang H."/>
            <person name="Liu Y."/>
            <person name="Qu J."/>
            <person name="Song X.-Z."/>
            <person name="Zhang L."/>
            <person name="Villasana D."/>
            <person name="Johnson A."/>
            <person name="Liu J."/>
            <person name="Liyanage D."/>
            <person name="Lorensuhewa L."/>
            <person name="Robinson T."/>
            <person name="Song A."/>
            <person name="Song B.-B."/>
            <person name="Dinh H."/>
            <person name="Thornton R."/>
            <person name="Coyle M."/>
            <person name="Francisco L."/>
            <person name="Jackson L."/>
            <person name="Javaid M."/>
            <person name="Korchina V."/>
            <person name="Kovar C."/>
            <person name="Mata R."/>
            <person name="Mathew T."/>
            <person name="Ngo R."/>
            <person name="Nguyen L."/>
            <person name="Nguyen N."/>
            <person name="Okwuonu G."/>
            <person name="Ongeri F."/>
            <person name="Pham C."/>
            <person name="Simmons D."/>
            <person name="Wilczek-Boney K."/>
            <person name="Hale W."/>
            <person name="Jakkamsetti A."/>
            <person name="Pham P."/>
            <person name="Ruth R."/>
            <person name="San Lucas F."/>
            <person name="Warren J."/>
            <person name="Zhang J."/>
            <person name="Zhao Z."/>
            <person name="Zhou C."/>
            <person name="Zhu D."/>
            <person name="Lee S."/>
            <person name="Bess C."/>
            <person name="Blankenburg K."/>
            <person name="Forbes L."/>
            <person name="Fu Q."/>
            <person name="Gubbala S."/>
            <person name="Hirani K."/>
            <person name="Jayaseelan J.C."/>
            <person name="Lara F."/>
            <person name="Munidasa M."/>
            <person name="Palculict T."/>
            <person name="Patil S."/>
            <person name="Pu L.-L."/>
            <person name="Saada N."/>
            <person name="Tang L."/>
            <person name="Weissenberger G."/>
            <person name="Zhu Y."/>
            <person name="Hemphill L."/>
            <person name="Shang Y."/>
            <person name="Youmans B."/>
            <person name="Ayvaz T."/>
            <person name="Ross M."/>
            <person name="Santibanez J."/>
            <person name="Aqrawi P."/>
            <person name="Gross S."/>
            <person name="Joshi V."/>
            <person name="Fowler G."/>
            <person name="Nazareth L."/>
            <person name="Reid J."/>
            <person name="Worley K."/>
            <person name="Petrosino J."/>
            <person name="Highlander S."/>
            <person name="Gibbs R."/>
        </authorList>
    </citation>
    <scope>NUCLEOTIDE SEQUENCE [LARGE SCALE GENOMIC DNA]</scope>
    <source>
        <strain evidence="2">ATCC 33861</strain>
    </source>
</reference>
<feature type="compositionally biased region" description="Polar residues" evidence="1">
    <location>
        <begin position="95"/>
        <end position="107"/>
    </location>
</feature>
<accession>D7VRP2</accession>
<dbReference type="GeneID" id="95431141"/>
<name>D7VRP2_SPHSI</name>
<evidence type="ECO:0000313" key="3">
    <source>
        <dbReference type="Proteomes" id="UP000006258"/>
    </source>
</evidence>
<dbReference type="STRING" id="525373.HMPREF0766_13646"/>
<proteinExistence type="predicted"/>
<dbReference type="HOGENOM" id="CLU_2208374_0_0_10"/>
<sequence length="107" mass="11947">MNTTHERKANQNYPQAPLRPVTREIQTENHCHRVISSDTTTCANTTPINKVKKDAKNYTAPKITTIRIEMENGIAAGSATAIPASTNKSVDETWDNQNMTSDSPIYW</sequence>
<dbReference type="EMBL" id="ACHA02000012">
    <property type="protein sequence ID" value="EFK56443.1"/>
    <property type="molecule type" value="Genomic_DNA"/>
</dbReference>
<comment type="caution">
    <text evidence="2">The sequence shown here is derived from an EMBL/GenBank/DDBJ whole genome shotgun (WGS) entry which is preliminary data.</text>
</comment>
<protein>
    <submittedName>
        <fullName evidence="2">Uncharacterized protein</fullName>
    </submittedName>
</protein>
<keyword evidence="3" id="KW-1185">Reference proteome</keyword>
<dbReference type="Proteomes" id="UP000006258">
    <property type="component" value="Unassembled WGS sequence"/>
</dbReference>
<dbReference type="OrthoDB" id="1450168at2"/>
<feature type="region of interest" description="Disordered" evidence="1">
    <location>
        <begin position="88"/>
        <end position="107"/>
    </location>
</feature>
<gene>
    <name evidence="2" type="ORF">HMPREF0766_13646</name>
</gene>
<evidence type="ECO:0000256" key="1">
    <source>
        <dbReference type="SAM" id="MobiDB-lite"/>
    </source>
</evidence>
<organism evidence="2 3">
    <name type="scientific">Sphingobacterium spiritivorum ATCC 33861</name>
    <dbReference type="NCBI Taxonomy" id="525373"/>
    <lineage>
        <taxon>Bacteria</taxon>
        <taxon>Pseudomonadati</taxon>
        <taxon>Bacteroidota</taxon>
        <taxon>Sphingobacteriia</taxon>
        <taxon>Sphingobacteriales</taxon>
        <taxon>Sphingobacteriaceae</taxon>
        <taxon>Sphingobacterium</taxon>
    </lineage>
</organism>
<dbReference type="RefSeq" id="WP_002994906.1">
    <property type="nucleotide sequence ID" value="NZ_GL379770.1"/>
</dbReference>
<dbReference type="AlphaFoldDB" id="D7VRP2"/>
<dbReference type="eggNOG" id="ENOG502ZEFM">
    <property type="taxonomic scope" value="Bacteria"/>
</dbReference>
<evidence type="ECO:0000313" key="2">
    <source>
        <dbReference type="EMBL" id="EFK56443.1"/>
    </source>
</evidence>